<dbReference type="AlphaFoldDB" id="A0AAE1N0I6"/>
<evidence type="ECO:0000313" key="2">
    <source>
        <dbReference type="EMBL" id="KAK4280768.1"/>
    </source>
</evidence>
<gene>
    <name evidence="2" type="ORF">QN277_012346</name>
</gene>
<name>A0AAE1N0I6_9FABA</name>
<evidence type="ECO:0000313" key="3">
    <source>
        <dbReference type="Proteomes" id="UP001293593"/>
    </source>
</evidence>
<keyword evidence="3" id="KW-1185">Reference proteome</keyword>
<reference evidence="2" key="1">
    <citation type="submission" date="2023-10" db="EMBL/GenBank/DDBJ databases">
        <title>Chromosome-level genome of the transformable northern wattle, Acacia crassicarpa.</title>
        <authorList>
            <person name="Massaro I."/>
            <person name="Sinha N.R."/>
            <person name="Poethig S."/>
            <person name="Leichty A.R."/>
        </authorList>
    </citation>
    <scope>NUCLEOTIDE SEQUENCE</scope>
    <source>
        <strain evidence="2">Acra3RX</strain>
        <tissue evidence="2">Leaf</tissue>
    </source>
</reference>
<keyword evidence="1" id="KW-0472">Membrane</keyword>
<sequence length="101" mass="11336">MVRDTKAPHQNSNLRGLIVGNYCHDILMRDGLVVDETLGGVAYFISVVLDILSISFRLISKVESDFAYSMTHHLILVPTSKTTLFHAYFDSKVDAIGHQDR</sequence>
<organism evidence="2 3">
    <name type="scientific">Acacia crassicarpa</name>
    <name type="common">northern wattle</name>
    <dbReference type="NCBI Taxonomy" id="499986"/>
    <lineage>
        <taxon>Eukaryota</taxon>
        <taxon>Viridiplantae</taxon>
        <taxon>Streptophyta</taxon>
        <taxon>Embryophyta</taxon>
        <taxon>Tracheophyta</taxon>
        <taxon>Spermatophyta</taxon>
        <taxon>Magnoliopsida</taxon>
        <taxon>eudicotyledons</taxon>
        <taxon>Gunneridae</taxon>
        <taxon>Pentapetalae</taxon>
        <taxon>rosids</taxon>
        <taxon>fabids</taxon>
        <taxon>Fabales</taxon>
        <taxon>Fabaceae</taxon>
        <taxon>Caesalpinioideae</taxon>
        <taxon>mimosoid clade</taxon>
        <taxon>Acacieae</taxon>
        <taxon>Acacia</taxon>
    </lineage>
</organism>
<evidence type="ECO:0000256" key="1">
    <source>
        <dbReference type="SAM" id="Phobius"/>
    </source>
</evidence>
<comment type="caution">
    <text evidence="2">The sequence shown here is derived from an EMBL/GenBank/DDBJ whole genome shotgun (WGS) entry which is preliminary data.</text>
</comment>
<dbReference type="Proteomes" id="UP001293593">
    <property type="component" value="Unassembled WGS sequence"/>
</dbReference>
<dbReference type="SUPFAM" id="SSF53613">
    <property type="entry name" value="Ribokinase-like"/>
    <property type="match status" value="1"/>
</dbReference>
<dbReference type="InterPro" id="IPR029056">
    <property type="entry name" value="Ribokinase-like"/>
</dbReference>
<keyword evidence="1" id="KW-0812">Transmembrane</keyword>
<accession>A0AAE1N0I6</accession>
<dbReference type="EMBL" id="JAWXYG010000002">
    <property type="protein sequence ID" value="KAK4280768.1"/>
    <property type="molecule type" value="Genomic_DNA"/>
</dbReference>
<feature type="transmembrane region" description="Helical" evidence="1">
    <location>
        <begin position="41"/>
        <end position="60"/>
    </location>
</feature>
<dbReference type="Gene3D" id="3.40.1190.20">
    <property type="match status" value="1"/>
</dbReference>
<protein>
    <submittedName>
        <fullName evidence="2">Uncharacterized protein</fullName>
    </submittedName>
</protein>
<keyword evidence="1" id="KW-1133">Transmembrane helix</keyword>
<proteinExistence type="predicted"/>